<organism evidence="12 13">
    <name type="scientific">Adineta steineri</name>
    <dbReference type="NCBI Taxonomy" id="433720"/>
    <lineage>
        <taxon>Eukaryota</taxon>
        <taxon>Metazoa</taxon>
        <taxon>Spiralia</taxon>
        <taxon>Gnathifera</taxon>
        <taxon>Rotifera</taxon>
        <taxon>Eurotatoria</taxon>
        <taxon>Bdelloidea</taxon>
        <taxon>Adinetida</taxon>
        <taxon>Adinetidae</taxon>
        <taxon>Adineta</taxon>
    </lineage>
</organism>
<comment type="subunit">
    <text evidence="5">Component of the eukaryotic translation initiation factor 3 (eIF-3) complex.</text>
</comment>
<keyword evidence="4 7" id="KW-0106">Calcium</keyword>
<evidence type="ECO:0000256" key="5">
    <source>
        <dbReference type="HAMAP-Rule" id="MF_03012"/>
    </source>
</evidence>
<dbReference type="SMART" id="SM00088">
    <property type="entry name" value="PINT"/>
    <property type="match status" value="1"/>
</dbReference>
<comment type="pathway">
    <text evidence="7">Protein modification; protein ubiquitination.</text>
</comment>
<dbReference type="GO" id="GO:0005886">
    <property type="term" value="C:plasma membrane"/>
    <property type="evidence" value="ECO:0007669"/>
    <property type="project" value="TreeGrafter"/>
</dbReference>
<feature type="region of interest" description="Disordered" evidence="8">
    <location>
        <begin position="469"/>
        <end position="499"/>
    </location>
</feature>
<dbReference type="SUPFAM" id="SSF47668">
    <property type="entry name" value="N-terminal domain of cbl (N-cbl)"/>
    <property type="match status" value="1"/>
</dbReference>
<dbReference type="InterPro" id="IPR024159">
    <property type="entry name" value="Cbl_PTB"/>
</dbReference>
<dbReference type="GO" id="GO:0016282">
    <property type="term" value="C:eukaryotic 43S preinitiation complex"/>
    <property type="evidence" value="ECO:0007669"/>
    <property type="project" value="UniProtKB-UniRule"/>
</dbReference>
<dbReference type="CDD" id="cd09920">
    <property type="entry name" value="SH2_Cbl-b_TKB"/>
    <property type="match status" value="1"/>
</dbReference>
<name>A0A815JMV9_9BILA</name>
<comment type="function">
    <text evidence="5">Component of the eukaryotic translation initiation factor 3 (eIF-3) complex, which is involved in protein synthesis of a specialized repertoire of mRNAs and, together with other initiation factors, stimulates binding of mRNA and methionyl-tRNAi to the 40S ribosome. The eIF-3 complex specifically targets and initiates translation of a subset of mRNAs involved in cell proliferation.</text>
</comment>
<dbReference type="GO" id="GO:0008270">
    <property type="term" value="F:zinc ion binding"/>
    <property type="evidence" value="ECO:0007669"/>
    <property type="project" value="UniProtKB-KW"/>
</dbReference>
<dbReference type="InterPro" id="IPR036860">
    <property type="entry name" value="SH2_dom_sf"/>
</dbReference>
<dbReference type="Gene3D" id="1.20.930.20">
    <property type="entry name" value="Adaptor protein Cbl, N-terminal domain"/>
    <property type="match status" value="1"/>
</dbReference>
<dbReference type="PROSITE" id="PS50250">
    <property type="entry name" value="PCI"/>
    <property type="match status" value="1"/>
</dbReference>
<dbReference type="GO" id="GO:0007166">
    <property type="term" value="P:cell surface receptor signaling pathway"/>
    <property type="evidence" value="ECO:0007669"/>
    <property type="project" value="InterPro"/>
</dbReference>
<dbReference type="GO" id="GO:0005509">
    <property type="term" value="F:calcium ion binding"/>
    <property type="evidence" value="ECO:0007669"/>
    <property type="project" value="UniProtKB-UniRule"/>
</dbReference>
<evidence type="ECO:0000313" key="12">
    <source>
        <dbReference type="EMBL" id="CAF1384363.1"/>
    </source>
</evidence>
<dbReference type="SUPFAM" id="SSF57850">
    <property type="entry name" value="RING/U-box"/>
    <property type="match status" value="1"/>
</dbReference>
<dbReference type="Pfam" id="PF18005">
    <property type="entry name" value="eIF3m_C_helix"/>
    <property type="match status" value="1"/>
</dbReference>
<dbReference type="OrthoDB" id="10267031at2759"/>
<dbReference type="InterPro" id="IPR001841">
    <property type="entry name" value="Znf_RING"/>
</dbReference>
<evidence type="ECO:0000256" key="7">
    <source>
        <dbReference type="RuleBase" id="RU367001"/>
    </source>
</evidence>
<evidence type="ECO:0000259" key="9">
    <source>
        <dbReference type="PROSITE" id="PS50089"/>
    </source>
</evidence>
<keyword evidence="7" id="KW-0808">Transferase</keyword>
<evidence type="ECO:0000256" key="4">
    <source>
        <dbReference type="ARBA" id="ARBA00022837"/>
    </source>
</evidence>
<dbReference type="GO" id="GO:0003743">
    <property type="term" value="F:translation initiation factor activity"/>
    <property type="evidence" value="ECO:0007669"/>
    <property type="project" value="UniProtKB-UniRule"/>
</dbReference>
<dbReference type="InterPro" id="IPR003153">
    <property type="entry name" value="Adaptor_Cbl_N_hlx"/>
</dbReference>
<dbReference type="InterPro" id="IPR027528">
    <property type="entry name" value="eIF3m"/>
</dbReference>
<accession>A0A815JMV9</accession>
<feature type="compositionally biased region" description="Pro residues" evidence="8">
    <location>
        <begin position="490"/>
        <end position="499"/>
    </location>
</feature>
<dbReference type="InterPro" id="IPR000717">
    <property type="entry name" value="PCI_dom"/>
</dbReference>
<dbReference type="GO" id="GO:0061630">
    <property type="term" value="F:ubiquitin protein ligase activity"/>
    <property type="evidence" value="ECO:0007669"/>
    <property type="project" value="UniProtKB-EC"/>
</dbReference>
<keyword evidence="5" id="KW-0963">Cytoplasm</keyword>
<dbReference type="Pfam" id="PF02262">
    <property type="entry name" value="Cbl_N"/>
    <property type="match status" value="1"/>
</dbReference>
<comment type="caution">
    <text evidence="12">The sequence shown here is derived from an EMBL/GenBank/DDBJ whole genome shotgun (WGS) entry which is preliminary data.</text>
</comment>
<dbReference type="InterPro" id="IPR017907">
    <property type="entry name" value="Znf_RING_CS"/>
</dbReference>
<dbReference type="PROSITE" id="PS51506">
    <property type="entry name" value="CBL_PTB"/>
    <property type="match status" value="1"/>
</dbReference>
<keyword evidence="5" id="KW-0396">Initiation factor</keyword>
<reference evidence="12" key="1">
    <citation type="submission" date="2021-02" db="EMBL/GenBank/DDBJ databases">
        <authorList>
            <person name="Nowell W R."/>
        </authorList>
    </citation>
    <scope>NUCLEOTIDE SEQUENCE</scope>
</reference>
<evidence type="ECO:0000313" key="13">
    <source>
        <dbReference type="Proteomes" id="UP000663891"/>
    </source>
</evidence>
<evidence type="ECO:0000256" key="8">
    <source>
        <dbReference type="SAM" id="MobiDB-lite"/>
    </source>
</evidence>
<dbReference type="InterPro" id="IPR040750">
    <property type="entry name" value="eIF3m_C_helix"/>
</dbReference>
<dbReference type="GO" id="GO:0023051">
    <property type="term" value="P:regulation of signaling"/>
    <property type="evidence" value="ECO:0007669"/>
    <property type="project" value="InterPro"/>
</dbReference>
<sequence length="1042" mass="120177">MAQAVASNFRRRILGSRQDTTNDALPITLNSNNSYQSRPFTRIDKRSIEKVWKQMDRIVKYCQMPKMNLKNSPPYMLDILPDFYQILREIITNYEDRLHILNDIEYFRIFIDNLIDLCTKTIECFKRAGHHMYDEQSNYRKQFIKFSLYFSHNLTELKSLFKDGIFEGERFRLTKQEANEFWKSNFNERTIIPWKEFKEKLNSIHQIHSYNESIALQNTIDLTNNNHVSIFEFDVFTRLFHPWSSLLTNWKLLAITHPGFMAFMTYDEVKAILTNCTDKPGSYVFRLSCTRLGQWAIGYVTLQNTILQTIPQTKPLIQSLIDGEREGYYKYPNGKNLHIDLSSALRPTESDRIFVSEEEFSIYCNMGTSFELCKICSVNNKDSKIQPCGHLICQSCLISWQNQKNIKPPPLCPFCRGEIKGFESVIVNPFDNSTIENKKESSPNEFDDQKIDANPNVQNLQTLATTRPINNENNHNMNVLSDNQISSSSSPPPPIPPRPVNMKLISNIPQRFQLHQFPPVNNNDILLLPSRSSSIKQRPLSLISSSDSLSDSFNQLSSASGDIRSTSSQNGINNHVNSEYESINLSSNDQFRTIDDIRNRLMLENNIDQIRIEAVLILTQGLSLSKQYEMSKLFLNEVKHEQEKLPDHSNGRNFSFHFCIATCVAAVFSDIEPEPQLKDIEKFMRDHGCQQDVEGGTNELEDKVKSIINELRNVLKETIAEGEMEMFLNSVMSLILLVPEDKINRPIASFSEAIVNANLPEKYGPMKLRVLTNLIYVVPERSNTDKYRILIDLIKCARNHRCINAVSVGINQVKKWVKDWKVSTEQVQELYQSMHEAYAATGDSANALQLLLELLGTYTKETASKARTDAIKCIINSINDPNVFVMDHLLLLEPVKVLEGENIHNLLNIFVSGRLQDYLEFYNKQKAFIESSGIKHDRNVTKMRLLTFLQSAENQKEVTFDTIEKEMQISTDDIESFIIEAVRTKMIRCKIDHLARKVIIDSTVQRTFTKQHWQSLKEKLEIWKTNLLIINNNLKTIVATAK</sequence>
<dbReference type="InterPro" id="IPR011992">
    <property type="entry name" value="EF-hand-dom_pair"/>
</dbReference>
<dbReference type="Pfam" id="PF02761">
    <property type="entry name" value="Cbl_N2"/>
    <property type="match status" value="1"/>
</dbReference>
<feature type="compositionally biased region" description="Polar residues" evidence="8">
    <location>
        <begin position="469"/>
        <end position="484"/>
    </location>
</feature>
<dbReference type="GO" id="GO:0001784">
    <property type="term" value="F:phosphotyrosine residue binding"/>
    <property type="evidence" value="ECO:0007669"/>
    <property type="project" value="UniProtKB-UniRule"/>
</dbReference>
<feature type="domain" description="PCI" evidence="10">
    <location>
        <begin position="843"/>
        <end position="1005"/>
    </location>
</feature>
<dbReference type="InterPro" id="IPR014741">
    <property type="entry name" value="Adaptor_Cbl_EF_hand-like"/>
</dbReference>
<evidence type="ECO:0000256" key="6">
    <source>
        <dbReference type="PROSITE-ProRule" id="PRU00175"/>
    </source>
</evidence>
<keyword evidence="3 7" id="KW-0862">Zinc</keyword>
<comment type="subcellular location">
    <subcellularLocation>
        <location evidence="5">Cytoplasm</location>
    </subcellularLocation>
</comment>
<dbReference type="GO" id="GO:0030971">
    <property type="term" value="F:receptor tyrosine kinase binding"/>
    <property type="evidence" value="ECO:0007669"/>
    <property type="project" value="TreeGrafter"/>
</dbReference>
<dbReference type="InterPro" id="IPR013083">
    <property type="entry name" value="Znf_RING/FYVE/PHD"/>
</dbReference>
<comment type="catalytic activity">
    <reaction evidence="7">
        <text>S-ubiquitinyl-[E2 ubiquitin-conjugating enzyme]-L-cysteine + [acceptor protein]-L-lysine = [E2 ubiquitin-conjugating enzyme]-L-cysteine + N(6)-ubiquitinyl-[acceptor protein]-L-lysine.</text>
        <dbReference type="EC" id="2.3.2.27"/>
    </reaction>
</comment>
<feature type="domain" description="RING-type" evidence="9">
    <location>
        <begin position="373"/>
        <end position="416"/>
    </location>
</feature>
<dbReference type="EMBL" id="CAJNON010000814">
    <property type="protein sequence ID" value="CAF1384363.1"/>
    <property type="molecule type" value="Genomic_DNA"/>
</dbReference>
<keyword evidence="5" id="KW-0648">Protein biosynthesis</keyword>
<protein>
    <recommendedName>
        <fullName evidence="5">Eukaryotic translation initiation factor 3 subunit M</fullName>
        <shortName evidence="5">eIF3m</shortName>
    </recommendedName>
</protein>
<dbReference type="UniPathway" id="UPA00143"/>
<proteinExistence type="inferred from homology"/>
<keyword evidence="7" id="KW-0833">Ubl conjugation pathway</keyword>
<dbReference type="SUPFAM" id="SSF46785">
    <property type="entry name" value="Winged helix' DNA-binding domain"/>
    <property type="match status" value="1"/>
</dbReference>
<dbReference type="GO" id="GO:0045121">
    <property type="term" value="C:membrane raft"/>
    <property type="evidence" value="ECO:0007669"/>
    <property type="project" value="TreeGrafter"/>
</dbReference>
<dbReference type="InterPro" id="IPR014742">
    <property type="entry name" value="Adaptor_Cbl_SH2-like"/>
</dbReference>
<dbReference type="AlphaFoldDB" id="A0A815JMV9"/>
<dbReference type="GO" id="GO:0033290">
    <property type="term" value="C:eukaryotic 48S preinitiation complex"/>
    <property type="evidence" value="ECO:0007669"/>
    <property type="project" value="UniProtKB-UniRule"/>
</dbReference>
<dbReference type="Gene3D" id="3.30.505.10">
    <property type="entry name" value="SH2 domain"/>
    <property type="match status" value="1"/>
</dbReference>
<dbReference type="PROSITE" id="PS50089">
    <property type="entry name" value="ZF_RING_2"/>
    <property type="match status" value="1"/>
</dbReference>
<dbReference type="InterPro" id="IPR036390">
    <property type="entry name" value="WH_DNA-bd_sf"/>
</dbReference>
<dbReference type="InterPro" id="IPR024162">
    <property type="entry name" value="Adaptor_Cbl"/>
</dbReference>
<evidence type="ECO:0000259" key="10">
    <source>
        <dbReference type="PROSITE" id="PS50250"/>
    </source>
</evidence>
<dbReference type="InterPro" id="IPR036537">
    <property type="entry name" value="Adaptor_Cbl_N_dom_sf"/>
</dbReference>
<feature type="domain" description="Cbl-PTB" evidence="11">
    <location>
        <begin position="38"/>
        <end position="343"/>
    </location>
</feature>
<dbReference type="SMART" id="SM00184">
    <property type="entry name" value="RING"/>
    <property type="match status" value="1"/>
</dbReference>
<evidence type="ECO:0000256" key="2">
    <source>
        <dbReference type="ARBA" id="ARBA00022771"/>
    </source>
</evidence>
<dbReference type="SUPFAM" id="SSF55550">
    <property type="entry name" value="SH2 domain"/>
    <property type="match status" value="1"/>
</dbReference>
<comment type="function">
    <text evidence="7">E3 ubiquitin-protein ligase which accepts ubiquitin from specific E2 ubiquitin-conjugating enzymes, and transfers it to substrates, generally promoting their degradation by the proteasome.</text>
</comment>
<dbReference type="GO" id="GO:0001732">
    <property type="term" value="P:formation of cytoplasmic translation initiation complex"/>
    <property type="evidence" value="ECO:0007669"/>
    <property type="project" value="UniProtKB-UniRule"/>
</dbReference>
<evidence type="ECO:0000259" key="11">
    <source>
        <dbReference type="PROSITE" id="PS51506"/>
    </source>
</evidence>
<dbReference type="GO" id="GO:0071541">
    <property type="term" value="C:eukaryotic translation initiation factor 3 complex, eIF3m"/>
    <property type="evidence" value="ECO:0007669"/>
    <property type="project" value="UniProtKB-UniRule"/>
</dbReference>
<keyword evidence="1 7" id="KW-0479">Metal-binding</keyword>
<evidence type="ECO:0000256" key="3">
    <source>
        <dbReference type="ARBA" id="ARBA00022833"/>
    </source>
</evidence>
<dbReference type="Pfam" id="PF01399">
    <property type="entry name" value="PCI"/>
    <property type="match status" value="1"/>
</dbReference>
<dbReference type="GO" id="GO:0017124">
    <property type="term" value="F:SH3 domain binding"/>
    <property type="evidence" value="ECO:0007669"/>
    <property type="project" value="TreeGrafter"/>
</dbReference>
<dbReference type="PROSITE" id="PS00518">
    <property type="entry name" value="ZF_RING_1"/>
    <property type="match status" value="1"/>
</dbReference>
<dbReference type="PANTHER" id="PTHR23007:SF11">
    <property type="entry name" value="E3 UBIQUITIN-PROTEIN LIGASE CBL"/>
    <property type="match status" value="1"/>
</dbReference>
<dbReference type="PANTHER" id="PTHR23007">
    <property type="entry name" value="CBL"/>
    <property type="match status" value="1"/>
</dbReference>
<dbReference type="GO" id="GO:0016567">
    <property type="term" value="P:protein ubiquitination"/>
    <property type="evidence" value="ECO:0007669"/>
    <property type="project" value="UniProtKB-UniPathway"/>
</dbReference>
<evidence type="ECO:0000256" key="1">
    <source>
        <dbReference type="ARBA" id="ARBA00022723"/>
    </source>
</evidence>
<dbReference type="Gene3D" id="3.30.40.10">
    <property type="entry name" value="Zinc/RING finger domain, C3HC4 (zinc finger)"/>
    <property type="match status" value="1"/>
</dbReference>
<dbReference type="HAMAP" id="MF_03012">
    <property type="entry name" value="eIF3m"/>
    <property type="match status" value="1"/>
</dbReference>
<gene>
    <name evidence="12" type="ORF">VCS650_LOCUS35586</name>
</gene>
<keyword evidence="2 6" id="KW-0863">Zinc-finger</keyword>
<dbReference type="Proteomes" id="UP000663891">
    <property type="component" value="Unassembled WGS sequence"/>
</dbReference>
<dbReference type="Pfam" id="PF13920">
    <property type="entry name" value="zf-C3HC4_3"/>
    <property type="match status" value="1"/>
</dbReference>
<comment type="domain">
    <text evidence="7">The N-terminus is composed of the phosphotyrosine binding (PTB) domain, a short linker region and the RING-type zinc finger. The PTB domain, which is also called TKB (tyrosine kinase binding) domain, is composed of three different subdomains: a four-helix bundle (4H), a calcium-binding EF hand and a divergent SH2 domain.</text>
</comment>
<dbReference type="Pfam" id="PF02762">
    <property type="entry name" value="Cbl_N3"/>
    <property type="match status" value="1"/>
</dbReference>
<dbReference type="SUPFAM" id="SSF47473">
    <property type="entry name" value="EF-hand"/>
    <property type="match status" value="1"/>
</dbReference>
<dbReference type="Gene3D" id="1.10.238.10">
    <property type="entry name" value="EF-hand"/>
    <property type="match status" value="1"/>
</dbReference>
<comment type="similarity">
    <text evidence="5">Belongs to the eIF-3 subunit M family.</text>
</comment>